<gene>
    <name evidence="1" type="ORF">FOD75_11540</name>
</gene>
<evidence type="ECO:0000313" key="2">
    <source>
        <dbReference type="Proteomes" id="UP000316394"/>
    </source>
</evidence>
<dbReference type="EMBL" id="CP041677">
    <property type="protein sequence ID" value="QDR73714.1"/>
    <property type="molecule type" value="Genomic_DNA"/>
</dbReference>
<sequence>MSDLTQGQHAIKLENNSFIDSKTGQTILPSLMTKEQEEMFSIHQNKFLKGESLRDSIARVKSYEIADQYLTTFVNLEDTDIYYLKFIAMFKSVQQLQLIRQTALFPMIYGRAHLRDSLKRLIVNGLIWRWTYRHPVYNDDVNVYTLSGNGYRFLETIYGQEYYFHPQNFYSLPDYFHIRFWETVDIYQLCVSLPAFHGATHLYTGHRKLISSPLQVALEMAPGQIRNFVFYPTLQRDKDSYYKEVILLWNKFTNEGQELDQPVNGLPGAQNVLAFYTSTVKAAEELTQRLNLGAFSFPIVFMIGSVIGKLGVAKSFFAPLLNTSKDENGPWIKQMEFDSILAERSNYESHEES</sequence>
<geneLocation type="plasmid" evidence="1 2">
    <name>unnamed</name>
</geneLocation>
<dbReference type="Proteomes" id="UP000316394">
    <property type="component" value="Plasmid unnamed"/>
</dbReference>
<accession>A0A517D8Q8</accession>
<protein>
    <submittedName>
        <fullName evidence="1">Uncharacterized protein</fullName>
    </submittedName>
</protein>
<organism evidence="1 2">
    <name type="scientific">Limosilactobacillus reuteri</name>
    <name type="common">Lactobacillus reuteri</name>
    <dbReference type="NCBI Taxonomy" id="1598"/>
    <lineage>
        <taxon>Bacteria</taxon>
        <taxon>Bacillati</taxon>
        <taxon>Bacillota</taxon>
        <taxon>Bacilli</taxon>
        <taxon>Lactobacillales</taxon>
        <taxon>Lactobacillaceae</taxon>
        <taxon>Limosilactobacillus</taxon>
    </lineage>
</organism>
<keyword evidence="1" id="KW-0614">Plasmid</keyword>
<evidence type="ECO:0000313" key="1">
    <source>
        <dbReference type="EMBL" id="QDR73714.1"/>
    </source>
</evidence>
<name>A0A517D8Q8_LIMRT</name>
<dbReference type="AlphaFoldDB" id="A0A517D8Q8"/>
<dbReference type="RefSeq" id="WP_144228063.1">
    <property type="nucleotide sequence ID" value="NZ_CP041677.1"/>
</dbReference>
<proteinExistence type="predicted"/>
<reference evidence="1 2" key="1">
    <citation type="submission" date="2019-07" db="EMBL/GenBank/DDBJ databases">
        <title>Gastrointestinal microbiota of Peromyscus leucopus, the white-footed mouse.</title>
        <authorList>
            <person name="Milovic A."/>
            <person name="Bassam K."/>
            <person name="Barbour A.G."/>
        </authorList>
    </citation>
    <scope>NUCLEOTIDE SEQUENCE [LARGE SCALE GENOMIC DNA]</scope>
    <source>
        <strain evidence="1 2">LL7</strain>
        <plasmid evidence="1 2">unnamed</plasmid>
    </source>
</reference>